<dbReference type="Proteomes" id="UP000256345">
    <property type="component" value="Unassembled WGS sequence"/>
</dbReference>
<name>A0AAC8Q3K3_9BACT</name>
<dbReference type="Proteomes" id="UP000035579">
    <property type="component" value="Chromosome"/>
</dbReference>
<dbReference type="PROSITE" id="PS51257">
    <property type="entry name" value="PROKAR_LIPOPROTEIN"/>
    <property type="match status" value="1"/>
</dbReference>
<dbReference type="EMBL" id="QUMU01000004">
    <property type="protein sequence ID" value="REG33441.1"/>
    <property type="molecule type" value="Genomic_DNA"/>
</dbReference>
<accession>A0AAC8Q3K3</accession>
<reference evidence="3 5" key="2">
    <citation type="submission" date="2018-08" db="EMBL/GenBank/DDBJ databases">
        <title>Genomic Encyclopedia of Archaeal and Bacterial Type Strains, Phase II (KMG-II): from individual species to whole genera.</title>
        <authorList>
            <person name="Goeker M."/>
        </authorList>
    </citation>
    <scope>NUCLEOTIDE SEQUENCE [LARGE SCALE GENOMIC DNA]</scope>
    <source>
        <strain evidence="3 5">DSM 2261</strain>
    </source>
</reference>
<dbReference type="RefSeq" id="WP_047854820.1">
    <property type="nucleotide sequence ID" value="NZ_CP011509.1"/>
</dbReference>
<reference evidence="2 4" key="1">
    <citation type="submission" date="2015-05" db="EMBL/GenBank/DDBJ databases">
        <title>Genome assembly of Archangium gephyra DSM 2261.</title>
        <authorList>
            <person name="Sharma G."/>
            <person name="Subramanian S."/>
        </authorList>
    </citation>
    <scope>NUCLEOTIDE SEQUENCE [LARGE SCALE GENOMIC DNA]</scope>
    <source>
        <strain evidence="2 4">DSM 2261</strain>
    </source>
</reference>
<evidence type="ECO:0000313" key="3">
    <source>
        <dbReference type="EMBL" id="REG33441.1"/>
    </source>
</evidence>
<evidence type="ECO:0000313" key="2">
    <source>
        <dbReference type="EMBL" id="AKI99843.1"/>
    </source>
</evidence>
<dbReference type="SMART" id="SM00754">
    <property type="entry name" value="CHRD"/>
    <property type="match status" value="1"/>
</dbReference>
<feature type="domain" description="CHRD" evidence="1">
    <location>
        <begin position="28"/>
        <end position="156"/>
    </location>
</feature>
<dbReference type="AlphaFoldDB" id="A0AAC8Q3K3"/>
<keyword evidence="5" id="KW-1185">Reference proteome</keyword>
<organism evidence="2 4">
    <name type="scientific">Archangium gephyra</name>
    <dbReference type="NCBI Taxonomy" id="48"/>
    <lineage>
        <taxon>Bacteria</taxon>
        <taxon>Pseudomonadati</taxon>
        <taxon>Myxococcota</taxon>
        <taxon>Myxococcia</taxon>
        <taxon>Myxococcales</taxon>
        <taxon>Cystobacterineae</taxon>
        <taxon>Archangiaceae</taxon>
        <taxon>Archangium</taxon>
    </lineage>
</organism>
<dbReference type="KEGG" id="age:AA314_01470"/>
<proteinExistence type="predicted"/>
<dbReference type="EMBL" id="CP011509">
    <property type="protein sequence ID" value="AKI99843.1"/>
    <property type="molecule type" value="Genomic_DNA"/>
</dbReference>
<evidence type="ECO:0000259" key="1">
    <source>
        <dbReference type="PROSITE" id="PS50933"/>
    </source>
</evidence>
<evidence type="ECO:0000313" key="5">
    <source>
        <dbReference type="Proteomes" id="UP000256345"/>
    </source>
</evidence>
<dbReference type="PROSITE" id="PS50933">
    <property type="entry name" value="CHRD"/>
    <property type="match status" value="1"/>
</dbReference>
<gene>
    <name evidence="2" type="ORF">AA314_01470</name>
    <name evidence="3" type="ORF">ATI61_104732</name>
</gene>
<protein>
    <submittedName>
        <fullName evidence="3">CHRD domain-containing protein</fullName>
    </submittedName>
</protein>
<evidence type="ECO:0000313" key="4">
    <source>
        <dbReference type="Proteomes" id="UP000035579"/>
    </source>
</evidence>
<dbReference type="Pfam" id="PF07452">
    <property type="entry name" value="CHRD"/>
    <property type="match status" value="1"/>
</dbReference>
<sequence>MHIRDTKRWMMLGVLGAGLLALAGCGSKSYVATTQLSGANEATPVTTSATGIATATLDGKKLTITGTFSGLQSNLQVATGTGSSAHVHQGAQGTSGPPILDLTITSTDQRNGSYTGTKDLSDDEQEAFKDGLLYINVHTVNNPGGEIRGQFIPTEED</sequence>
<dbReference type="InterPro" id="IPR010895">
    <property type="entry name" value="CHRD"/>
</dbReference>